<keyword evidence="9" id="KW-1185">Reference proteome</keyword>
<dbReference type="SMART" id="SM00421">
    <property type="entry name" value="HTH_LUXR"/>
    <property type="match status" value="1"/>
</dbReference>
<dbReference type="InterPro" id="IPR058245">
    <property type="entry name" value="NreC/VraR/RcsB-like_REC"/>
</dbReference>
<proteinExistence type="predicted"/>
<organism evidence="8 9">
    <name type="scientific">Thiobaca trueperi</name>
    <dbReference type="NCBI Taxonomy" id="127458"/>
    <lineage>
        <taxon>Bacteria</taxon>
        <taxon>Pseudomonadati</taxon>
        <taxon>Pseudomonadota</taxon>
        <taxon>Gammaproteobacteria</taxon>
        <taxon>Chromatiales</taxon>
        <taxon>Chromatiaceae</taxon>
        <taxon>Thiobaca</taxon>
    </lineage>
</organism>
<evidence type="ECO:0000259" key="7">
    <source>
        <dbReference type="PROSITE" id="PS50110"/>
    </source>
</evidence>
<protein>
    <submittedName>
        <fullName evidence="8">LuxR family two component transcriptional regulator</fullName>
    </submittedName>
</protein>
<keyword evidence="3" id="KW-0238">DNA-binding</keyword>
<dbReference type="GO" id="GO:0003677">
    <property type="term" value="F:DNA binding"/>
    <property type="evidence" value="ECO:0007669"/>
    <property type="project" value="UniProtKB-KW"/>
</dbReference>
<evidence type="ECO:0000256" key="3">
    <source>
        <dbReference type="ARBA" id="ARBA00023125"/>
    </source>
</evidence>
<dbReference type="AlphaFoldDB" id="A0A4R3MTM7"/>
<keyword evidence="1 5" id="KW-0597">Phosphoprotein</keyword>
<dbReference type="InterPro" id="IPR011006">
    <property type="entry name" value="CheY-like_superfamily"/>
</dbReference>
<dbReference type="CDD" id="cd17535">
    <property type="entry name" value="REC_NarL-like"/>
    <property type="match status" value="1"/>
</dbReference>
<feature type="modified residue" description="4-aspartylphosphate" evidence="5">
    <location>
        <position position="54"/>
    </location>
</feature>
<keyword evidence="4" id="KW-0804">Transcription</keyword>
<evidence type="ECO:0000256" key="1">
    <source>
        <dbReference type="ARBA" id="ARBA00022553"/>
    </source>
</evidence>
<dbReference type="OrthoDB" id="9796655at2"/>
<dbReference type="PROSITE" id="PS50043">
    <property type="entry name" value="HTH_LUXR_2"/>
    <property type="match status" value="1"/>
</dbReference>
<dbReference type="SMART" id="SM00448">
    <property type="entry name" value="REC"/>
    <property type="match status" value="1"/>
</dbReference>
<dbReference type="GO" id="GO:0000160">
    <property type="term" value="P:phosphorelay signal transduction system"/>
    <property type="evidence" value="ECO:0007669"/>
    <property type="project" value="InterPro"/>
</dbReference>
<comment type="caution">
    <text evidence="8">The sequence shown here is derived from an EMBL/GenBank/DDBJ whole genome shotgun (WGS) entry which is preliminary data.</text>
</comment>
<dbReference type="InterPro" id="IPR000792">
    <property type="entry name" value="Tscrpt_reg_LuxR_C"/>
</dbReference>
<dbReference type="Pfam" id="PF00072">
    <property type="entry name" value="Response_reg"/>
    <property type="match status" value="1"/>
</dbReference>
<evidence type="ECO:0000256" key="4">
    <source>
        <dbReference type="ARBA" id="ARBA00023163"/>
    </source>
</evidence>
<dbReference type="PANTHER" id="PTHR43214:SF41">
    <property type="entry name" value="NITRATE_NITRITE RESPONSE REGULATOR PROTEIN NARP"/>
    <property type="match status" value="1"/>
</dbReference>
<evidence type="ECO:0000259" key="6">
    <source>
        <dbReference type="PROSITE" id="PS50043"/>
    </source>
</evidence>
<dbReference type="InterPro" id="IPR001789">
    <property type="entry name" value="Sig_transdc_resp-reg_receiver"/>
</dbReference>
<feature type="domain" description="Response regulatory" evidence="7">
    <location>
        <begin position="3"/>
        <end position="119"/>
    </location>
</feature>
<dbReference type="CDD" id="cd06170">
    <property type="entry name" value="LuxR_C_like"/>
    <property type="match status" value="1"/>
</dbReference>
<dbReference type="SUPFAM" id="SSF46894">
    <property type="entry name" value="C-terminal effector domain of the bipartite response regulators"/>
    <property type="match status" value="1"/>
</dbReference>
<dbReference type="EMBL" id="SMAO01000007">
    <property type="protein sequence ID" value="TCT19674.1"/>
    <property type="molecule type" value="Genomic_DNA"/>
</dbReference>
<gene>
    <name evidence="8" type="ORF">EDC35_1072</name>
</gene>
<feature type="domain" description="HTH luxR-type" evidence="6">
    <location>
        <begin position="142"/>
        <end position="207"/>
    </location>
</feature>
<dbReference type="PROSITE" id="PS50110">
    <property type="entry name" value="RESPONSE_REGULATORY"/>
    <property type="match status" value="1"/>
</dbReference>
<dbReference type="PRINTS" id="PR00038">
    <property type="entry name" value="HTHLUXR"/>
</dbReference>
<sequence>MTRILIADDHAVVRQGIRQILALGADLIVAGEATDGADVIERLRTERFDLLLTDMSMPGLSGVNLVKRVKDLWPDLPVLVLSMHSETETAARVLKAGANGYVTKDCEPAVLLDAVRRVAGGGHAISPMLAEKLVFEGRDATNAPPCQRLSDREYEIFLHLVRGERLNEIAEILHLSPKTVSTHKMRIMQKLEVRSAAELVRHAMEHGLLS</sequence>
<evidence type="ECO:0000313" key="9">
    <source>
        <dbReference type="Proteomes" id="UP000295717"/>
    </source>
</evidence>
<evidence type="ECO:0000256" key="2">
    <source>
        <dbReference type="ARBA" id="ARBA00023015"/>
    </source>
</evidence>
<dbReference type="Gene3D" id="3.40.50.2300">
    <property type="match status" value="1"/>
</dbReference>
<keyword evidence="2" id="KW-0805">Transcription regulation</keyword>
<accession>A0A4R3MTM7</accession>
<dbReference type="Proteomes" id="UP000295717">
    <property type="component" value="Unassembled WGS sequence"/>
</dbReference>
<reference evidence="8 9" key="1">
    <citation type="submission" date="2019-03" db="EMBL/GenBank/DDBJ databases">
        <title>Genomic Encyclopedia of Type Strains, Phase IV (KMG-IV): sequencing the most valuable type-strain genomes for metagenomic binning, comparative biology and taxonomic classification.</title>
        <authorList>
            <person name="Goeker M."/>
        </authorList>
    </citation>
    <scope>NUCLEOTIDE SEQUENCE [LARGE SCALE GENOMIC DNA]</scope>
    <source>
        <strain evidence="8 9">DSM 13587</strain>
    </source>
</reference>
<dbReference type="InterPro" id="IPR039420">
    <property type="entry name" value="WalR-like"/>
</dbReference>
<dbReference type="GO" id="GO:0006355">
    <property type="term" value="P:regulation of DNA-templated transcription"/>
    <property type="evidence" value="ECO:0007669"/>
    <property type="project" value="InterPro"/>
</dbReference>
<dbReference type="InterPro" id="IPR016032">
    <property type="entry name" value="Sig_transdc_resp-reg_C-effctor"/>
</dbReference>
<dbReference type="PANTHER" id="PTHR43214">
    <property type="entry name" value="TWO-COMPONENT RESPONSE REGULATOR"/>
    <property type="match status" value="1"/>
</dbReference>
<name>A0A4R3MTM7_9GAMM</name>
<dbReference type="RefSeq" id="WP_132977733.1">
    <property type="nucleotide sequence ID" value="NZ_SMAO01000007.1"/>
</dbReference>
<evidence type="ECO:0000313" key="8">
    <source>
        <dbReference type="EMBL" id="TCT19674.1"/>
    </source>
</evidence>
<dbReference type="Pfam" id="PF00196">
    <property type="entry name" value="GerE"/>
    <property type="match status" value="1"/>
</dbReference>
<evidence type="ECO:0000256" key="5">
    <source>
        <dbReference type="PROSITE-ProRule" id="PRU00169"/>
    </source>
</evidence>
<dbReference type="SUPFAM" id="SSF52172">
    <property type="entry name" value="CheY-like"/>
    <property type="match status" value="1"/>
</dbReference>